<dbReference type="InParanoid" id="A0A3Q7ECX8"/>
<sequence>MERIDFVENKIPSSLFWIQTMTILDVLYRFTYYFEYFKNYDSTNWAIKFMKRKIEMLYIEENPKVLVNNLII</sequence>
<evidence type="ECO:0000313" key="1">
    <source>
        <dbReference type="EnsemblPlants" id="Solyc01g049765.1.1"/>
    </source>
</evidence>
<accession>A0A3Q7ECX8</accession>
<dbReference type="Gramene" id="Solyc01g049765.1.1">
    <property type="protein sequence ID" value="Solyc01g049765.1.1"/>
    <property type="gene ID" value="Solyc01g049765.1"/>
</dbReference>
<dbReference type="EnsemblPlants" id="Solyc01g049765.1.1">
    <property type="protein sequence ID" value="Solyc01g049765.1.1"/>
    <property type="gene ID" value="Solyc01g049765.1"/>
</dbReference>
<reference evidence="1" key="1">
    <citation type="journal article" date="2012" name="Nature">
        <title>The tomato genome sequence provides insights into fleshy fruit evolution.</title>
        <authorList>
            <consortium name="Tomato Genome Consortium"/>
        </authorList>
    </citation>
    <scope>NUCLEOTIDE SEQUENCE [LARGE SCALE GENOMIC DNA]</scope>
    <source>
        <strain evidence="1">cv. Heinz 1706</strain>
    </source>
</reference>
<dbReference type="Proteomes" id="UP000004994">
    <property type="component" value="Chromosome 1"/>
</dbReference>
<keyword evidence="2" id="KW-1185">Reference proteome</keyword>
<organism evidence="1">
    <name type="scientific">Solanum lycopersicum</name>
    <name type="common">Tomato</name>
    <name type="synonym">Lycopersicon esculentum</name>
    <dbReference type="NCBI Taxonomy" id="4081"/>
    <lineage>
        <taxon>Eukaryota</taxon>
        <taxon>Viridiplantae</taxon>
        <taxon>Streptophyta</taxon>
        <taxon>Embryophyta</taxon>
        <taxon>Tracheophyta</taxon>
        <taxon>Spermatophyta</taxon>
        <taxon>Magnoliopsida</taxon>
        <taxon>eudicotyledons</taxon>
        <taxon>Gunneridae</taxon>
        <taxon>Pentapetalae</taxon>
        <taxon>asterids</taxon>
        <taxon>lamiids</taxon>
        <taxon>Solanales</taxon>
        <taxon>Solanaceae</taxon>
        <taxon>Solanoideae</taxon>
        <taxon>Solaneae</taxon>
        <taxon>Solanum</taxon>
        <taxon>Solanum subgen. Lycopersicon</taxon>
    </lineage>
</organism>
<proteinExistence type="predicted"/>
<name>A0A3Q7ECX8_SOLLC</name>
<dbReference type="AlphaFoldDB" id="A0A3Q7ECX8"/>
<protein>
    <submittedName>
        <fullName evidence="1">Uncharacterized protein</fullName>
    </submittedName>
</protein>
<reference evidence="1" key="2">
    <citation type="submission" date="2019-01" db="UniProtKB">
        <authorList>
            <consortium name="EnsemblPlants"/>
        </authorList>
    </citation>
    <scope>IDENTIFICATION</scope>
    <source>
        <strain evidence="1">cv. Heinz 1706</strain>
    </source>
</reference>
<evidence type="ECO:0000313" key="2">
    <source>
        <dbReference type="Proteomes" id="UP000004994"/>
    </source>
</evidence>